<protein>
    <recommendedName>
        <fullName evidence="4">PsbP C-terminal domain-containing protein</fullName>
    </recommendedName>
</protein>
<dbReference type="RefSeq" id="WP_003517509.1">
    <property type="nucleotide sequence ID" value="NZ_CP013828.1"/>
</dbReference>
<dbReference type="AlphaFoldDB" id="A0AB36TEA9"/>
<comment type="caution">
    <text evidence="2">The sequence shown here is derived from an EMBL/GenBank/DDBJ whole genome shotgun (WGS) entry which is preliminary data.</text>
</comment>
<feature type="transmembrane region" description="Helical" evidence="1">
    <location>
        <begin position="12"/>
        <end position="34"/>
    </location>
</feature>
<organism evidence="2 3">
    <name type="scientific">Acetivibrio thermocellus AD2</name>
    <dbReference type="NCBI Taxonomy" id="1138384"/>
    <lineage>
        <taxon>Bacteria</taxon>
        <taxon>Bacillati</taxon>
        <taxon>Bacillota</taxon>
        <taxon>Clostridia</taxon>
        <taxon>Eubacteriales</taxon>
        <taxon>Oscillospiraceae</taxon>
        <taxon>Acetivibrio</taxon>
    </lineage>
</organism>
<keyword evidence="1" id="KW-1133">Transmembrane helix</keyword>
<accession>A0AB36TEA9</accession>
<keyword evidence="1" id="KW-0812">Transmembrane</keyword>
<dbReference type="EMBL" id="PDBW01000001">
    <property type="protein sequence ID" value="PFH02254.1"/>
    <property type="molecule type" value="Genomic_DNA"/>
</dbReference>
<name>A0AB36TEA9_ACETH</name>
<evidence type="ECO:0000313" key="2">
    <source>
        <dbReference type="EMBL" id="PFH02254.1"/>
    </source>
</evidence>
<dbReference type="Proteomes" id="UP000223596">
    <property type="component" value="Unassembled WGS sequence"/>
</dbReference>
<evidence type="ECO:0000256" key="1">
    <source>
        <dbReference type="SAM" id="Phobius"/>
    </source>
</evidence>
<sequence>MYIIFISNYKRKLVYLFAIIGLWILLFFLTGLFLNNSLTMKVTIENYLSFSCPVKYDIDSVYVNEKIKESSIETANNFKKPRAEKFSTYESIEGGFSFKYPSAFSLNEEEFEGSEILYHVGFKNKTNTCHGFVQVWNLPYTLKEFLAKSKSASEQKYKQFEEKEVLVNSIPGIFWDYTVITQDNKSFKGNEVFLKKDDKMYRISYFVPENLWNKKESKLFESIVFSFKIKT</sequence>
<gene>
    <name evidence="2" type="ORF">M972_111022</name>
</gene>
<dbReference type="GeneID" id="35805869"/>
<evidence type="ECO:0008006" key="4">
    <source>
        <dbReference type="Google" id="ProtNLM"/>
    </source>
</evidence>
<dbReference type="Gene3D" id="3.40.1000.10">
    <property type="entry name" value="Mog1/PsbP, alpha/beta/alpha sandwich"/>
    <property type="match status" value="1"/>
</dbReference>
<keyword evidence="1" id="KW-0472">Membrane</keyword>
<proteinExistence type="predicted"/>
<evidence type="ECO:0000313" key="3">
    <source>
        <dbReference type="Proteomes" id="UP000223596"/>
    </source>
</evidence>
<reference evidence="2 3" key="1">
    <citation type="submission" date="2017-09" db="EMBL/GenBank/DDBJ databases">
        <title>Evaluation of Pacific Biosciences Sequencing Technology to Finishing C. thermocellum Genome Sequences.</title>
        <authorList>
            <person name="Brown S."/>
        </authorList>
    </citation>
    <scope>NUCLEOTIDE SEQUENCE [LARGE SCALE GENOMIC DNA]</scope>
    <source>
        <strain evidence="2 3">AD2</strain>
    </source>
</reference>
<dbReference type="Pfam" id="PF18933">
    <property type="entry name" value="PsbP_2"/>
    <property type="match status" value="1"/>
</dbReference>